<feature type="compositionally biased region" description="Low complexity" evidence="1">
    <location>
        <begin position="47"/>
        <end position="61"/>
    </location>
</feature>
<feature type="region of interest" description="Disordered" evidence="1">
    <location>
        <begin position="28"/>
        <end position="64"/>
    </location>
</feature>
<dbReference type="InterPro" id="IPR039914">
    <property type="entry name" value="SRP9-like"/>
</dbReference>
<evidence type="ECO:0000259" key="2">
    <source>
        <dbReference type="Pfam" id="PF05486"/>
    </source>
</evidence>
<name>A0AA38RPM8_9PEZI</name>
<evidence type="ECO:0000256" key="1">
    <source>
        <dbReference type="SAM" id="MobiDB-lite"/>
    </source>
</evidence>
<protein>
    <recommendedName>
        <fullName evidence="2">SRP9 domain-containing protein</fullName>
    </recommendedName>
</protein>
<dbReference type="Proteomes" id="UP001174694">
    <property type="component" value="Unassembled WGS sequence"/>
</dbReference>
<proteinExistence type="predicted"/>
<keyword evidence="4" id="KW-1185">Reference proteome</keyword>
<dbReference type="GO" id="GO:0005786">
    <property type="term" value="C:signal recognition particle, endoplasmic reticulum targeting"/>
    <property type="evidence" value="ECO:0007669"/>
    <property type="project" value="TreeGrafter"/>
</dbReference>
<evidence type="ECO:0000313" key="3">
    <source>
        <dbReference type="EMBL" id="KAJ9152121.1"/>
    </source>
</evidence>
<dbReference type="GO" id="GO:0006614">
    <property type="term" value="P:SRP-dependent cotranslational protein targeting to membrane"/>
    <property type="evidence" value="ECO:0007669"/>
    <property type="project" value="InterPro"/>
</dbReference>
<dbReference type="PANTHER" id="PTHR12834">
    <property type="entry name" value="SIGNAL RECOGNITION PARTICLE 9 KDA PROTEIN"/>
    <property type="match status" value="1"/>
</dbReference>
<dbReference type="Pfam" id="PF05486">
    <property type="entry name" value="SRP9-21"/>
    <property type="match status" value="1"/>
</dbReference>
<organism evidence="3 4">
    <name type="scientific">Pleurostoma richardsiae</name>
    <dbReference type="NCBI Taxonomy" id="41990"/>
    <lineage>
        <taxon>Eukaryota</taxon>
        <taxon>Fungi</taxon>
        <taxon>Dikarya</taxon>
        <taxon>Ascomycota</taxon>
        <taxon>Pezizomycotina</taxon>
        <taxon>Sordariomycetes</taxon>
        <taxon>Sordariomycetidae</taxon>
        <taxon>Calosphaeriales</taxon>
        <taxon>Pleurostomataceae</taxon>
        <taxon>Pleurostoma</taxon>
    </lineage>
</organism>
<dbReference type="AlphaFoldDB" id="A0AA38RPM8"/>
<dbReference type="EMBL" id="JANBVO010000005">
    <property type="protein sequence ID" value="KAJ9152121.1"/>
    <property type="molecule type" value="Genomic_DNA"/>
</dbReference>
<sequence length="160" mass="16686">MTRYATSQEWLHQSSLLLEARPSTTKITTRYSIKPARPAKSKKSDDPNPSDSAASRPPRAKLTLRTYDPVSGVALVYRTTKAAEVSRLVQMLGTLGRRMAGLPDLPPAAEEVAMADAPPASGAATPTGGAAPGGQAPAPAQQQQQQGGGGGKGKKKKGKR</sequence>
<gene>
    <name evidence="3" type="ORF">NKR23_g2808</name>
</gene>
<accession>A0AA38RPM8</accession>
<feature type="region of interest" description="Disordered" evidence="1">
    <location>
        <begin position="98"/>
        <end position="160"/>
    </location>
</feature>
<comment type="caution">
    <text evidence="3">The sequence shown here is derived from an EMBL/GenBank/DDBJ whole genome shotgun (WGS) entry which is preliminary data.</text>
</comment>
<evidence type="ECO:0000313" key="4">
    <source>
        <dbReference type="Proteomes" id="UP001174694"/>
    </source>
</evidence>
<dbReference type="InterPro" id="IPR039432">
    <property type="entry name" value="SRP9_dom"/>
</dbReference>
<dbReference type="PANTHER" id="PTHR12834:SF12">
    <property type="entry name" value="SIGNAL RECOGNITION PARTICLE 9 KDA PROTEIN"/>
    <property type="match status" value="1"/>
</dbReference>
<feature type="compositionally biased region" description="Low complexity" evidence="1">
    <location>
        <begin position="117"/>
        <end position="145"/>
    </location>
</feature>
<reference evidence="3" key="1">
    <citation type="submission" date="2022-07" db="EMBL/GenBank/DDBJ databases">
        <title>Fungi with potential for degradation of polypropylene.</title>
        <authorList>
            <person name="Gostincar C."/>
        </authorList>
    </citation>
    <scope>NUCLEOTIDE SEQUENCE</scope>
    <source>
        <strain evidence="3">EXF-13308</strain>
    </source>
</reference>
<feature type="domain" description="SRP9" evidence="2">
    <location>
        <begin position="5"/>
        <end position="99"/>
    </location>
</feature>